<feature type="transmembrane region" description="Helical" evidence="2">
    <location>
        <begin position="172"/>
        <end position="201"/>
    </location>
</feature>
<keyword evidence="3" id="KW-1185">Reference proteome</keyword>
<keyword evidence="2" id="KW-0812">Transmembrane</keyword>
<sequence length="635" mass="73420">MADIQEETASPSRHLRFLMDIRNDASIKERENTETDLEQNELGVLAQSVIHKDSYSVDGFSSRDDFSSRPDISRDSSSNKQASEDSLGSLVFGQNQDVGLQFVKTRRSKKQPDVLPEVPDVASLVAMFGLPNPFKEVAQRNSIMVDRELLDDFTLLTQEKDRFKSYPGRWRYYIWLVLCTLGMLYCFSYAFILIVCMLGFIPSSRLGDKLKLYCNSGTTLFLLYYLLVQFVIFNQFYHALRWLRNFSRFKLFSVRRNIASRSQMRPVFQLFLYYCLFVGIDIIDTSLDCATDQEFKVDLFFFNVAKDEHIPRTIAECYGVTFPINVILFLPVLAYGTASLVIAQYIKCHARLLDRFREKMQRFGPVKSLRIIKEKFLWRQTDSLLEIDNFIIHIMYFGSGTVLIYSNVFINGKDNDFLNWIRNVIEILRIGIIFLPPWYAISAALIKLQSSYTHLRRDVESRVLQGDQPENAEFGWDVTMGVFYTAPCRSRGYFSHWHGVTIDKYWIITVTLSTVMLIFWNIVGNMKGIRYDEENMDYDHIKCDQWVIALSAVCGMILMLTFLMQQPKARVGVVSKQRVSPEHTKIVIIIGVIVLLLVSLIPVLVFSITCPTADDCPCSHSNFRNISIIDHDHEH</sequence>
<name>A0A1S3HRZ2_LINAN</name>
<feature type="transmembrane region" description="Helical" evidence="2">
    <location>
        <begin position="221"/>
        <end position="243"/>
    </location>
</feature>
<feature type="transmembrane region" description="Helical" evidence="2">
    <location>
        <begin position="586"/>
        <end position="608"/>
    </location>
</feature>
<proteinExistence type="predicted"/>
<reference evidence="4" key="1">
    <citation type="submission" date="2025-08" db="UniProtKB">
        <authorList>
            <consortium name="RefSeq"/>
        </authorList>
    </citation>
    <scope>IDENTIFICATION</scope>
    <source>
        <tissue evidence="4">Gonads</tissue>
    </source>
</reference>
<dbReference type="AlphaFoldDB" id="A0A1S3HRZ2"/>
<evidence type="ECO:0000313" key="4">
    <source>
        <dbReference type="RefSeq" id="XP_013388316.1"/>
    </source>
</evidence>
<organism evidence="3 4">
    <name type="scientific">Lingula anatina</name>
    <name type="common">Brachiopod</name>
    <name type="synonym">Lingula unguis</name>
    <dbReference type="NCBI Taxonomy" id="7574"/>
    <lineage>
        <taxon>Eukaryota</taxon>
        <taxon>Metazoa</taxon>
        <taxon>Spiralia</taxon>
        <taxon>Lophotrochozoa</taxon>
        <taxon>Brachiopoda</taxon>
        <taxon>Linguliformea</taxon>
        <taxon>Lingulata</taxon>
        <taxon>Lingulida</taxon>
        <taxon>Linguloidea</taxon>
        <taxon>Lingulidae</taxon>
        <taxon>Lingula</taxon>
    </lineage>
</organism>
<feature type="compositionally biased region" description="Basic and acidic residues" evidence="1">
    <location>
        <begin position="60"/>
        <end position="74"/>
    </location>
</feature>
<feature type="transmembrane region" description="Helical" evidence="2">
    <location>
        <begin position="505"/>
        <end position="526"/>
    </location>
</feature>
<dbReference type="RefSeq" id="XP_013388316.1">
    <property type="nucleotide sequence ID" value="XM_013532862.1"/>
</dbReference>
<keyword evidence="2" id="KW-0472">Membrane</keyword>
<evidence type="ECO:0000256" key="1">
    <source>
        <dbReference type="SAM" id="MobiDB-lite"/>
    </source>
</evidence>
<evidence type="ECO:0000313" key="3">
    <source>
        <dbReference type="Proteomes" id="UP000085678"/>
    </source>
</evidence>
<feature type="transmembrane region" description="Helical" evidence="2">
    <location>
        <begin position="430"/>
        <end position="448"/>
    </location>
</feature>
<feature type="transmembrane region" description="Helical" evidence="2">
    <location>
        <begin position="546"/>
        <end position="565"/>
    </location>
</feature>
<dbReference type="KEGG" id="lak:106157267"/>
<feature type="transmembrane region" description="Helical" evidence="2">
    <location>
        <begin position="326"/>
        <end position="346"/>
    </location>
</feature>
<feature type="transmembrane region" description="Helical" evidence="2">
    <location>
        <begin position="390"/>
        <end position="410"/>
    </location>
</feature>
<protein>
    <submittedName>
        <fullName evidence="4">Uncharacterized protein LOC106157267</fullName>
    </submittedName>
</protein>
<feature type="region of interest" description="Disordered" evidence="1">
    <location>
        <begin position="60"/>
        <end position="86"/>
    </location>
</feature>
<accession>A0A1S3HRZ2</accession>
<dbReference type="GeneID" id="106157267"/>
<gene>
    <name evidence="4" type="primary">LOC106157267</name>
</gene>
<keyword evidence="2" id="KW-1133">Transmembrane helix</keyword>
<dbReference type="Proteomes" id="UP000085678">
    <property type="component" value="Unplaced"/>
</dbReference>
<evidence type="ECO:0000256" key="2">
    <source>
        <dbReference type="SAM" id="Phobius"/>
    </source>
</evidence>
<dbReference type="InParanoid" id="A0A1S3HRZ2"/>